<accession>A0A914L3Y1</accession>
<dbReference type="WBParaSite" id="Minc3s00211g07654">
    <property type="protein sequence ID" value="Minc3s00211g07654"/>
    <property type="gene ID" value="Minc3s00211g07654"/>
</dbReference>
<evidence type="ECO:0000256" key="1">
    <source>
        <dbReference type="SAM" id="MobiDB-lite"/>
    </source>
</evidence>
<proteinExistence type="predicted"/>
<organism evidence="2 3">
    <name type="scientific">Meloidogyne incognita</name>
    <name type="common">Southern root-knot nematode worm</name>
    <name type="synonym">Oxyuris incognita</name>
    <dbReference type="NCBI Taxonomy" id="6306"/>
    <lineage>
        <taxon>Eukaryota</taxon>
        <taxon>Metazoa</taxon>
        <taxon>Ecdysozoa</taxon>
        <taxon>Nematoda</taxon>
        <taxon>Chromadorea</taxon>
        <taxon>Rhabditida</taxon>
        <taxon>Tylenchina</taxon>
        <taxon>Tylenchomorpha</taxon>
        <taxon>Tylenchoidea</taxon>
        <taxon>Meloidogynidae</taxon>
        <taxon>Meloidogyninae</taxon>
        <taxon>Meloidogyne</taxon>
        <taxon>Meloidogyne incognita group</taxon>
    </lineage>
</organism>
<feature type="region of interest" description="Disordered" evidence="1">
    <location>
        <begin position="1"/>
        <end position="22"/>
    </location>
</feature>
<dbReference type="AlphaFoldDB" id="A0A914L3Y1"/>
<dbReference type="Proteomes" id="UP000887563">
    <property type="component" value="Unplaced"/>
</dbReference>
<feature type="compositionally biased region" description="Low complexity" evidence="1">
    <location>
        <begin position="12"/>
        <end position="22"/>
    </location>
</feature>
<reference evidence="3" key="1">
    <citation type="submission" date="2022-11" db="UniProtKB">
        <authorList>
            <consortium name="WormBaseParasite"/>
        </authorList>
    </citation>
    <scope>IDENTIFICATION</scope>
</reference>
<keyword evidence="2" id="KW-1185">Reference proteome</keyword>
<evidence type="ECO:0000313" key="2">
    <source>
        <dbReference type="Proteomes" id="UP000887563"/>
    </source>
</evidence>
<name>A0A914L3Y1_MELIC</name>
<sequence>MRTGSSPDDMASSIGPSSFKSSSSIIAGMTGFFTLRSLRSVATLTLSASRALERAT</sequence>
<evidence type="ECO:0000313" key="3">
    <source>
        <dbReference type="WBParaSite" id="Minc3s00211g07654"/>
    </source>
</evidence>
<protein>
    <submittedName>
        <fullName evidence="3">Candidate secreted effector</fullName>
    </submittedName>
</protein>